<reference evidence="2 3" key="1">
    <citation type="submission" date="2016-11" db="EMBL/GenBank/DDBJ databases">
        <authorList>
            <person name="Jaros S."/>
            <person name="Januszkiewicz K."/>
            <person name="Wedrychowicz H."/>
        </authorList>
    </citation>
    <scope>NUCLEOTIDE SEQUENCE [LARGE SCALE GENOMIC DNA]</scope>
    <source>
        <strain evidence="2 3">DSM 13106</strain>
    </source>
</reference>
<evidence type="ECO:0000313" key="2">
    <source>
        <dbReference type="EMBL" id="SHH37322.1"/>
    </source>
</evidence>
<dbReference type="Proteomes" id="UP000184389">
    <property type="component" value="Unassembled WGS sequence"/>
</dbReference>
<feature type="transmembrane region" description="Helical" evidence="1">
    <location>
        <begin position="161"/>
        <end position="177"/>
    </location>
</feature>
<dbReference type="AlphaFoldDB" id="A0A1M5SFE3"/>
<keyword evidence="3" id="KW-1185">Reference proteome</keyword>
<sequence length="249" mass="28957">MMKIGMRAIEVEANNLETSYKISETLLFTDKKNFLIFKKINKCFAFIVGIIPIICSIFLFVLPNLLVNLFCGFLIYSPYYIEKKFHIVILEEFRFMITFHTMLHSVFGKTLHFYDKYPLYDSFLHFLGGGLIALVVITVVLSSELHYSKHTKHGIKLKTDVFTFGFVNTAGVAWEILEFTGDLIFRGTPGYRLAQEDSLFDTMTDLIENNFGALFAIFVFWKFIKHNEKKGRDMMLLFKQVIPEPEKAY</sequence>
<name>A0A1M5SFE3_9FIRM</name>
<feature type="transmembrane region" description="Helical" evidence="1">
    <location>
        <begin position="40"/>
        <end position="59"/>
    </location>
</feature>
<evidence type="ECO:0000256" key="1">
    <source>
        <dbReference type="SAM" id="Phobius"/>
    </source>
</evidence>
<feature type="transmembrane region" description="Helical" evidence="1">
    <location>
        <begin position="206"/>
        <end position="224"/>
    </location>
</feature>
<keyword evidence="1" id="KW-0472">Membrane</keyword>
<protein>
    <submittedName>
        <fullName evidence="2">Uncharacterized protein</fullName>
    </submittedName>
</protein>
<evidence type="ECO:0000313" key="3">
    <source>
        <dbReference type="Proteomes" id="UP000184389"/>
    </source>
</evidence>
<dbReference type="Pfam" id="PF09997">
    <property type="entry name" value="DUF2238"/>
    <property type="match status" value="1"/>
</dbReference>
<proteinExistence type="predicted"/>
<keyword evidence="1" id="KW-0812">Transmembrane</keyword>
<dbReference type="STRING" id="1123281.SAMN02745180_00159"/>
<dbReference type="InterPro" id="IPR014509">
    <property type="entry name" value="YjdF-like"/>
</dbReference>
<organism evidence="2 3">
    <name type="scientific">Sporanaerobacter acetigenes DSM 13106</name>
    <dbReference type="NCBI Taxonomy" id="1123281"/>
    <lineage>
        <taxon>Bacteria</taxon>
        <taxon>Bacillati</taxon>
        <taxon>Bacillota</taxon>
        <taxon>Tissierellia</taxon>
        <taxon>Tissierellales</taxon>
        <taxon>Sporanaerobacteraceae</taxon>
        <taxon>Sporanaerobacter</taxon>
    </lineage>
</organism>
<gene>
    <name evidence="2" type="ORF">SAMN02745180_00159</name>
</gene>
<dbReference type="EMBL" id="FQXR01000002">
    <property type="protein sequence ID" value="SHH37322.1"/>
    <property type="molecule type" value="Genomic_DNA"/>
</dbReference>
<keyword evidence="1" id="KW-1133">Transmembrane helix</keyword>
<feature type="transmembrane region" description="Helical" evidence="1">
    <location>
        <begin position="123"/>
        <end position="141"/>
    </location>
</feature>
<accession>A0A1M5SFE3</accession>